<evidence type="ECO:0000313" key="2">
    <source>
        <dbReference type="Proteomes" id="UP001500063"/>
    </source>
</evidence>
<dbReference type="EMBL" id="BAAABW010000026">
    <property type="protein sequence ID" value="GAA0369687.1"/>
    <property type="molecule type" value="Genomic_DNA"/>
</dbReference>
<name>A0ABP3HFQ9_9ACTN</name>
<evidence type="ECO:0000313" key="1">
    <source>
        <dbReference type="EMBL" id="GAA0369687.1"/>
    </source>
</evidence>
<organism evidence="1 2">
    <name type="scientific">Streptomyces blastmyceticus</name>
    <dbReference type="NCBI Taxonomy" id="68180"/>
    <lineage>
        <taxon>Bacteria</taxon>
        <taxon>Bacillati</taxon>
        <taxon>Actinomycetota</taxon>
        <taxon>Actinomycetes</taxon>
        <taxon>Kitasatosporales</taxon>
        <taxon>Streptomycetaceae</taxon>
        <taxon>Streptomyces</taxon>
    </lineage>
</organism>
<comment type="caution">
    <text evidence="1">The sequence shown here is derived from an EMBL/GenBank/DDBJ whole genome shotgun (WGS) entry which is preliminary data.</text>
</comment>
<accession>A0ABP3HFQ9</accession>
<keyword evidence="2" id="KW-1185">Reference proteome</keyword>
<dbReference type="Proteomes" id="UP001500063">
    <property type="component" value="Unassembled WGS sequence"/>
</dbReference>
<gene>
    <name evidence="1" type="ORF">GCM10010319_54540</name>
</gene>
<reference evidence="2" key="1">
    <citation type="journal article" date="2019" name="Int. J. Syst. Evol. Microbiol.">
        <title>The Global Catalogue of Microorganisms (GCM) 10K type strain sequencing project: providing services to taxonomists for standard genome sequencing and annotation.</title>
        <authorList>
            <consortium name="The Broad Institute Genomics Platform"/>
            <consortium name="The Broad Institute Genome Sequencing Center for Infectious Disease"/>
            <person name="Wu L."/>
            <person name="Ma J."/>
        </authorList>
    </citation>
    <scope>NUCLEOTIDE SEQUENCE [LARGE SCALE GENOMIC DNA]</scope>
    <source>
        <strain evidence="2">JCM 4565</strain>
    </source>
</reference>
<sequence length="54" mass="5835">MLISVLSHPGGSGLCPQGGTVLCPPRRGRRTPPLRGAGCYSNAPFTWARWERNV</sequence>
<protein>
    <submittedName>
        <fullName evidence="1">Uncharacterized protein</fullName>
    </submittedName>
</protein>
<proteinExistence type="predicted"/>